<evidence type="ECO:0000313" key="1">
    <source>
        <dbReference type="EMBL" id="TWT59445.1"/>
    </source>
</evidence>
<evidence type="ECO:0000313" key="2">
    <source>
        <dbReference type="Proteomes" id="UP000316095"/>
    </source>
</evidence>
<gene>
    <name evidence="1" type="ORF">Pan54_01510</name>
</gene>
<protein>
    <recommendedName>
        <fullName evidence="3">Lipoprotein</fullName>
    </recommendedName>
</protein>
<dbReference type="PROSITE" id="PS51257">
    <property type="entry name" value="PROKAR_LIPOPROTEIN"/>
    <property type="match status" value="1"/>
</dbReference>
<comment type="caution">
    <text evidence="1">The sequence shown here is derived from an EMBL/GenBank/DDBJ whole genome shotgun (WGS) entry which is preliminary data.</text>
</comment>
<evidence type="ECO:0008006" key="3">
    <source>
        <dbReference type="Google" id="ProtNLM"/>
    </source>
</evidence>
<name>A0A5C5XB85_9PLAN</name>
<dbReference type="Proteomes" id="UP000316095">
    <property type="component" value="Unassembled WGS sequence"/>
</dbReference>
<dbReference type="RefSeq" id="WP_146501586.1">
    <property type="nucleotide sequence ID" value="NZ_SJPG01000001.1"/>
</dbReference>
<accession>A0A5C5XB85</accession>
<dbReference type="AlphaFoldDB" id="A0A5C5XB85"/>
<keyword evidence="2" id="KW-1185">Reference proteome</keyword>
<dbReference type="EMBL" id="SJPG01000001">
    <property type="protein sequence ID" value="TWT59445.1"/>
    <property type="molecule type" value="Genomic_DNA"/>
</dbReference>
<sequence>MKFHAHVSRSLCAGLLGVIAVSGLTGCQTQMGGQTLPSAFYLRDDVQYFPHGPEELLPNQERALAEYRAEQKAVRERIDAR</sequence>
<proteinExistence type="predicted"/>
<organism evidence="1 2">
    <name type="scientific">Rubinisphaera italica</name>
    <dbReference type="NCBI Taxonomy" id="2527969"/>
    <lineage>
        <taxon>Bacteria</taxon>
        <taxon>Pseudomonadati</taxon>
        <taxon>Planctomycetota</taxon>
        <taxon>Planctomycetia</taxon>
        <taxon>Planctomycetales</taxon>
        <taxon>Planctomycetaceae</taxon>
        <taxon>Rubinisphaera</taxon>
    </lineage>
</organism>
<dbReference type="OrthoDB" id="292253at2"/>
<reference evidence="1 2" key="1">
    <citation type="submission" date="2019-02" db="EMBL/GenBank/DDBJ databases">
        <title>Deep-cultivation of Planctomycetes and their phenomic and genomic characterization uncovers novel biology.</title>
        <authorList>
            <person name="Wiegand S."/>
            <person name="Jogler M."/>
            <person name="Boedeker C."/>
            <person name="Pinto D."/>
            <person name="Vollmers J."/>
            <person name="Rivas-Marin E."/>
            <person name="Kohn T."/>
            <person name="Peeters S.H."/>
            <person name="Heuer A."/>
            <person name="Rast P."/>
            <person name="Oberbeckmann S."/>
            <person name="Bunk B."/>
            <person name="Jeske O."/>
            <person name="Meyerdierks A."/>
            <person name="Storesund J.E."/>
            <person name="Kallscheuer N."/>
            <person name="Luecker S."/>
            <person name="Lage O.M."/>
            <person name="Pohl T."/>
            <person name="Merkel B.J."/>
            <person name="Hornburger P."/>
            <person name="Mueller R.-W."/>
            <person name="Bruemmer F."/>
            <person name="Labrenz M."/>
            <person name="Spormann A.M."/>
            <person name="Op Den Camp H."/>
            <person name="Overmann J."/>
            <person name="Amann R."/>
            <person name="Jetten M.S.M."/>
            <person name="Mascher T."/>
            <person name="Medema M.H."/>
            <person name="Devos D.P."/>
            <person name="Kaster A.-K."/>
            <person name="Ovreas L."/>
            <person name="Rohde M."/>
            <person name="Galperin M.Y."/>
            <person name="Jogler C."/>
        </authorList>
    </citation>
    <scope>NUCLEOTIDE SEQUENCE [LARGE SCALE GENOMIC DNA]</scope>
    <source>
        <strain evidence="1 2">Pan54</strain>
    </source>
</reference>